<dbReference type="Proteomes" id="UP000284379">
    <property type="component" value="Unassembled WGS sequence"/>
</dbReference>
<organism evidence="9 10">
    <name type="scientific">Bacteroides nordii</name>
    <dbReference type="NCBI Taxonomy" id="291645"/>
    <lineage>
        <taxon>Bacteria</taxon>
        <taxon>Pseudomonadati</taxon>
        <taxon>Bacteroidota</taxon>
        <taxon>Bacteroidia</taxon>
        <taxon>Bacteroidales</taxon>
        <taxon>Bacteroidaceae</taxon>
        <taxon>Bacteroides</taxon>
    </lineage>
</organism>
<keyword evidence="4" id="KW-0472">Membrane</keyword>
<evidence type="ECO:0000256" key="5">
    <source>
        <dbReference type="ARBA" id="ARBA00023237"/>
    </source>
</evidence>
<comment type="caution">
    <text evidence="9">The sequence shown here is derived from an EMBL/GenBank/DDBJ whole genome shotgun (WGS) entry which is preliminary data.</text>
</comment>
<dbReference type="Pfam" id="PF14322">
    <property type="entry name" value="SusD-like_3"/>
    <property type="match status" value="1"/>
</dbReference>
<dbReference type="RefSeq" id="WP_007484146.1">
    <property type="nucleotide sequence ID" value="NZ_CABJFV010000002.1"/>
</dbReference>
<dbReference type="GeneID" id="69500848"/>
<dbReference type="InterPro" id="IPR033985">
    <property type="entry name" value="SusD-like_N"/>
</dbReference>
<evidence type="ECO:0000259" key="8">
    <source>
        <dbReference type="Pfam" id="PF14322"/>
    </source>
</evidence>
<dbReference type="Gene3D" id="1.25.40.390">
    <property type="match status" value="1"/>
</dbReference>
<evidence type="ECO:0000256" key="6">
    <source>
        <dbReference type="SAM" id="SignalP"/>
    </source>
</evidence>
<dbReference type="InterPro" id="IPR011990">
    <property type="entry name" value="TPR-like_helical_dom_sf"/>
</dbReference>
<dbReference type="PROSITE" id="PS51257">
    <property type="entry name" value="PROKAR_LIPOPROTEIN"/>
    <property type="match status" value="1"/>
</dbReference>
<feature type="signal peptide" evidence="6">
    <location>
        <begin position="1"/>
        <end position="23"/>
    </location>
</feature>
<feature type="domain" description="SusD-like N-terminal" evidence="8">
    <location>
        <begin position="23"/>
        <end position="196"/>
    </location>
</feature>
<dbReference type="SUPFAM" id="SSF48452">
    <property type="entry name" value="TPR-like"/>
    <property type="match status" value="1"/>
</dbReference>
<evidence type="ECO:0000256" key="2">
    <source>
        <dbReference type="ARBA" id="ARBA00006275"/>
    </source>
</evidence>
<protein>
    <submittedName>
        <fullName evidence="9">RagB/SusD family nutrient uptake outer membrane protein</fullName>
    </submittedName>
</protein>
<feature type="domain" description="RagB/SusD" evidence="7">
    <location>
        <begin position="379"/>
        <end position="684"/>
    </location>
</feature>
<reference evidence="9 10" key="1">
    <citation type="submission" date="2018-08" db="EMBL/GenBank/DDBJ databases">
        <title>A genome reference for cultivated species of the human gut microbiota.</title>
        <authorList>
            <person name="Zou Y."/>
            <person name="Xue W."/>
            <person name="Luo G."/>
        </authorList>
    </citation>
    <scope>NUCLEOTIDE SEQUENCE [LARGE SCALE GENOMIC DNA]</scope>
    <source>
        <strain evidence="9 10">AM40-30BH</strain>
    </source>
</reference>
<feature type="chain" id="PRO_5019519277" evidence="6">
    <location>
        <begin position="24"/>
        <end position="689"/>
    </location>
</feature>
<evidence type="ECO:0000313" key="9">
    <source>
        <dbReference type="EMBL" id="RHB37654.1"/>
    </source>
</evidence>
<dbReference type="AlphaFoldDB" id="A0A413VVX2"/>
<evidence type="ECO:0000256" key="1">
    <source>
        <dbReference type="ARBA" id="ARBA00004442"/>
    </source>
</evidence>
<gene>
    <name evidence="9" type="ORF">DW888_03530</name>
</gene>
<dbReference type="EMBL" id="QSGO01000002">
    <property type="protein sequence ID" value="RHB37654.1"/>
    <property type="molecule type" value="Genomic_DNA"/>
</dbReference>
<keyword evidence="3 6" id="KW-0732">Signal</keyword>
<evidence type="ECO:0000259" key="7">
    <source>
        <dbReference type="Pfam" id="PF07980"/>
    </source>
</evidence>
<dbReference type="GO" id="GO:0009279">
    <property type="term" value="C:cell outer membrane"/>
    <property type="evidence" value="ECO:0007669"/>
    <property type="project" value="UniProtKB-SubCell"/>
</dbReference>
<comment type="similarity">
    <text evidence="2">Belongs to the SusD family.</text>
</comment>
<proteinExistence type="inferred from homology"/>
<dbReference type="InterPro" id="IPR012944">
    <property type="entry name" value="SusD_RagB_dom"/>
</dbReference>
<evidence type="ECO:0000313" key="10">
    <source>
        <dbReference type="Proteomes" id="UP000284379"/>
    </source>
</evidence>
<dbReference type="Pfam" id="PF07980">
    <property type="entry name" value="SusD_RagB"/>
    <property type="match status" value="1"/>
</dbReference>
<evidence type="ECO:0000256" key="3">
    <source>
        <dbReference type="ARBA" id="ARBA00022729"/>
    </source>
</evidence>
<name>A0A413VVX2_9BACE</name>
<evidence type="ECO:0000256" key="4">
    <source>
        <dbReference type="ARBA" id="ARBA00023136"/>
    </source>
</evidence>
<sequence>MKKRLLYIAAIISTMFLSTSCNDFLDTETLSNDSQEYLCSNPTDARKMVNHIYSFFCEDTYTSRMSNAWMQNTDVEMFFVSKAQAIAHNDRRGIWALNAGDFNDIKNCWEHNYNAIDFANQVIEGIEASDMYKNGNAEMSQLLGEAYCLRAYRYFLLCNFWADVPFSITPSKYGENNNTPRVDKNIIYSHIIQDLINVEGSMKWADKLENGVELMNREFAMGFIAKLAMFRAGYSMQADGTMSRCTIDGQITPVTYTDENGVKQTASASDDFYKLAQAYCRKLIKEKDRALTNDFKSIFYNQINSSSSANGDVLYENGFVQNGGGDVAWCIGVTVTGGSKGTTTIQVGLSPKYACSFDKEDQRLAVTCANYKFLGDNTQNACDPTGITIGKWCRMDMTTSSATKNTGVNWPVLRYADVLLLLAEADNEINNGPTDEAKQMLKRVRERAFANAESKSQKVDEYINQLTSYNDFKQAIINERAWELGGECIRKFDLIRWNEYAKAAVQTIEWMIEEGKNAQQLEEANGEFIYNKDLEIADTGVANSLYFQFENGMLKFDNDIFTARDAKVEPYKSAETIKDDEIKSGFTSAKDKMYRIDFAKKFISSSSTDPTTNKPYGQDENGNDIKKGTVLESALYSFYGITDGVLINGTEDLSSLVNKPAPYVMPIPSSKVSNSAGVLSNDGYGIRNK</sequence>
<comment type="subcellular location">
    <subcellularLocation>
        <location evidence="1">Cell outer membrane</location>
    </subcellularLocation>
</comment>
<keyword evidence="5" id="KW-0998">Cell outer membrane</keyword>
<accession>A0A413VVX2</accession>